<keyword evidence="1" id="KW-1133">Transmembrane helix</keyword>
<dbReference type="RefSeq" id="WP_233723622.1">
    <property type="nucleotide sequence ID" value="NZ_JAJVCN010000001.1"/>
</dbReference>
<keyword evidence="1" id="KW-0472">Membrane</keyword>
<gene>
    <name evidence="2" type="ORF">LWC34_06460</name>
</gene>
<dbReference type="EMBL" id="JAJVCN010000001">
    <property type="protein sequence ID" value="MCE7002473.1"/>
    <property type="molecule type" value="Genomic_DNA"/>
</dbReference>
<comment type="caution">
    <text evidence="2">The sequence shown here is derived from an EMBL/GenBank/DDBJ whole genome shotgun (WGS) entry which is preliminary data.</text>
</comment>
<protein>
    <submittedName>
        <fullName evidence="2">Uncharacterized protein</fullName>
    </submittedName>
</protein>
<reference evidence="2 3" key="1">
    <citation type="submission" date="2021-12" db="EMBL/GenBank/DDBJ databases">
        <title>Genome sequence of Kibdelosporangium philippinense ATCC 49844.</title>
        <authorList>
            <person name="Fedorov E.A."/>
            <person name="Omeragic M."/>
            <person name="Shalygina K.F."/>
            <person name="Maclea K.S."/>
        </authorList>
    </citation>
    <scope>NUCLEOTIDE SEQUENCE [LARGE SCALE GENOMIC DNA]</scope>
    <source>
        <strain evidence="2 3">ATCC 49844</strain>
    </source>
</reference>
<accession>A0ABS8Z5Y8</accession>
<evidence type="ECO:0000256" key="1">
    <source>
        <dbReference type="SAM" id="Phobius"/>
    </source>
</evidence>
<sequence>MAFNGPKSFWHVTLHNLQSVRVGQVLARYHTVGLVMWYTVIVAGVLQAFWTYWITLV</sequence>
<name>A0ABS8Z5Y8_9PSEU</name>
<organism evidence="2 3">
    <name type="scientific">Kibdelosporangium philippinense</name>
    <dbReference type="NCBI Taxonomy" id="211113"/>
    <lineage>
        <taxon>Bacteria</taxon>
        <taxon>Bacillati</taxon>
        <taxon>Actinomycetota</taxon>
        <taxon>Actinomycetes</taxon>
        <taxon>Pseudonocardiales</taxon>
        <taxon>Pseudonocardiaceae</taxon>
        <taxon>Kibdelosporangium</taxon>
    </lineage>
</organism>
<dbReference type="Proteomes" id="UP001521150">
    <property type="component" value="Unassembled WGS sequence"/>
</dbReference>
<proteinExistence type="predicted"/>
<evidence type="ECO:0000313" key="3">
    <source>
        <dbReference type="Proteomes" id="UP001521150"/>
    </source>
</evidence>
<feature type="transmembrane region" description="Helical" evidence="1">
    <location>
        <begin position="35"/>
        <end position="54"/>
    </location>
</feature>
<keyword evidence="3" id="KW-1185">Reference proteome</keyword>
<evidence type="ECO:0000313" key="2">
    <source>
        <dbReference type="EMBL" id="MCE7002473.1"/>
    </source>
</evidence>
<keyword evidence="1" id="KW-0812">Transmembrane</keyword>